<dbReference type="InterPro" id="IPR036291">
    <property type="entry name" value="NAD(P)-bd_dom_sf"/>
</dbReference>
<dbReference type="PRINTS" id="PR00080">
    <property type="entry name" value="SDRFAMILY"/>
</dbReference>
<dbReference type="Pfam" id="PF13561">
    <property type="entry name" value="adh_short_C2"/>
    <property type="match status" value="1"/>
</dbReference>
<dbReference type="PANTHER" id="PTHR43975">
    <property type="entry name" value="ZGC:101858"/>
    <property type="match status" value="1"/>
</dbReference>
<dbReference type="AlphaFoldDB" id="A0AB37RML1"/>
<protein>
    <submittedName>
        <fullName evidence="1">SDR family oxidoreductase</fullName>
    </submittedName>
</protein>
<evidence type="ECO:0000313" key="2">
    <source>
        <dbReference type="Proteomes" id="UP000281061"/>
    </source>
</evidence>
<dbReference type="Gene3D" id="3.40.50.720">
    <property type="entry name" value="NAD(P)-binding Rossmann-like Domain"/>
    <property type="match status" value="1"/>
</dbReference>
<organism evidence="1 2">
    <name type="scientific">Lactiplantibacillus pentosus</name>
    <name type="common">Lactobacillus pentosus</name>
    <dbReference type="NCBI Taxonomy" id="1589"/>
    <lineage>
        <taxon>Bacteria</taxon>
        <taxon>Bacillati</taxon>
        <taxon>Bacillota</taxon>
        <taxon>Bacilli</taxon>
        <taxon>Lactobacillales</taxon>
        <taxon>Lactobacillaceae</taxon>
        <taxon>Lactiplantibacillus</taxon>
    </lineage>
</organism>
<dbReference type="PANTHER" id="PTHR43975:SF2">
    <property type="entry name" value="EG:BACR7A4.14 PROTEIN-RELATED"/>
    <property type="match status" value="1"/>
</dbReference>
<sequence>MSKKFNAKLDILVNSAGWCPVKPVSEMTIKDYDMAFDIDVRGLVDITINSLPLLRKTKGVIINLSSAGLYRKGPNLSVYLGAKAAIETFTKVWALDLASNGMRVNAITPGAIKTPIWSKAGLSAEEARIHQQATTDLIPVKRMGNSDEVANVALFLASGEASYVTGAIYSVDGGMSI</sequence>
<proteinExistence type="predicted"/>
<dbReference type="InterPro" id="IPR002347">
    <property type="entry name" value="SDR_fam"/>
</dbReference>
<comment type="caution">
    <text evidence="1">The sequence shown here is derived from an EMBL/GenBank/DDBJ whole genome shotgun (WGS) entry which is preliminary data.</text>
</comment>
<dbReference type="EMBL" id="RDCL01000011">
    <property type="protein sequence ID" value="RMW57278.1"/>
    <property type="molecule type" value="Genomic_DNA"/>
</dbReference>
<dbReference type="PRINTS" id="PR00081">
    <property type="entry name" value="GDHRDH"/>
</dbReference>
<name>A0AB37RML1_LACPE</name>
<evidence type="ECO:0000313" key="1">
    <source>
        <dbReference type="EMBL" id="RMW57278.1"/>
    </source>
</evidence>
<dbReference type="CDD" id="cd05233">
    <property type="entry name" value="SDR_c"/>
    <property type="match status" value="1"/>
</dbReference>
<dbReference type="SUPFAM" id="SSF51735">
    <property type="entry name" value="NAD(P)-binding Rossmann-fold domains"/>
    <property type="match status" value="1"/>
</dbReference>
<dbReference type="RefSeq" id="WP_105923709.1">
    <property type="nucleotide sequence ID" value="NZ_JAHLCJ010000022.1"/>
</dbReference>
<accession>A0AB37RML1</accession>
<gene>
    <name evidence="1" type="ORF">D6U17_00880</name>
</gene>
<reference evidence="1 2" key="1">
    <citation type="submission" date="2018-10" db="EMBL/GenBank/DDBJ databases">
        <title>Genome sequences of five Lactobacillus pentosus strains isolated from brines of traditionally fermented spanish-style green table olives and differences between them.</title>
        <authorList>
            <person name="Jimenez Diaz R."/>
        </authorList>
    </citation>
    <scope>NUCLEOTIDE SEQUENCE [LARGE SCALE GENOMIC DNA]</scope>
    <source>
        <strain evidence="1 2">IG8</strain>
    </source>
</reference>
<dbReference type="Proteomes" id="UP000281061">
    <property type="component" value="Unassembled WGS sequence"/>
</dbReference>